<evidence type="ECO:0000256" key="1">
    <source>
        <dbReference type="SAM" id="Phobius"/>
    </source>
</evidence>
<keyword evidence="3" id="KW-1185">Reference proteome</keyword>
<dbReference type="OrthoDB" id="10270086at2759"/>
<feature type="transmembrane region" description="Helical" evidence="1">
    <location>
        <begin position="177"/>
        <end position="196"/>
    </location>
</feature>
<evidence type="ECO:0000313" key="3">
    <source>
        <dbReference type="Proteomes" id="UP000054630"/>
    </source>
</evidence>
<keyword evidence="1" id="KW-0472">Membrane</keyword>
<gene>
    <name evidence="2" type="ORF">T07_7148</name>
</gene>
<keyword evidence="1" id="KW-1133">Transmembrane helix</keyword>
<name>A0A0V0RR56_9BILA</name>
<evidence type="ECO:0000313" key="2">
    <source>
        <dbReference type="EMBL" id="KRX16946.1"/>
    </source>
</evidence>
<comment type="caution">
    <text evidence="2">The sequence shown here is derived from an EMBL/GenBank/DDBJ whole genome shotgun (WGS) entry which is preliminary data.</text>
</comment>
<dbReference type="EMBL" id="JYDL01000096">
    <property type="protein sequence ID" value="KRX16946.1"/>
    <property type="molecule type" value="Genomic_DNA"/>
</dbReference>
<sequence>MEASPHPPMLMPRWRIRVNILSRVATSRHVIAQNVPRPRALWTKAGNFSSNACKPAKSVRPAICVFWSKLSRRMTRNVTSNSASFDGSPSQVHLFGKRHQIWRFGQIPVLVGPHPTSGTASGLHFVDNKRRTGLFGQLLQVGEKFLGRKIVPTFGLYRFHQHGGDISAPLFVHFHQLLHLSQTLLIFISVVIGMLVERIFVTGKRRHRPVESWHVDLVYRFGMGAREAGQRSTVKAALKAEHAQLRRSGRLVLHRTAHIVRGRLFAATLLCSVPYESSFERVFVGTRTAHHRRHVLHTRRCDDQQRTAQRLDVIFRRIHAQSWSIDKHTSHVGRFDRFYQIRVVVTDWD</sequence>
<dbReference type="AlphaFoldDB" id="A0A0V0RR56"/>
<protein>
    <submittedName>
        <fullName evidence="2">Uncharacterized protein</fullName>
    </submittedName>
</protein>
<dbReference type="Proteomes" id="UP000054630">
    <property type="component" value="Unassembled WGS sequence"/>
</dbReference>
<proteinExistence type="predicted"/>
<accession>A0A0V0RR56</accession>
<reference evidence="2 3" key="1">
    <citation type="submission" date="2015-01" db="EMBL/GenBank/DDBJ databases">
        <title>Evolution of Trichinella species and genotypes.</title>
        <authorList>
            <person name="Korhonen P.K."/>
            <person name="Edoardo P."/>
            <person name="Giuseppe L.R."/>
            <person name="Gasser R.B."/>
        </authorList>
    </citation>
    <scope>NUCLEOTIDE SEQUENCE [LARGE SCALE GENOMIC DNA]</scope>
    <source>
        <strain evidence="2">ISS37</strain>
    </source>
</reference>
<keyword evidence="1" id="KW-0812">Transmembrane</keyword>
<organism evidence="2 3">
    <name type="scientific">Trichinella nelsoni</name>
    <dbReference type="NCBI Taxonomy" id="6336"/>
    <lineage>
        <taxon>Eukaryota</taxon>
        <taxon>Metazoa</taxon>
        <taxon>Ecdysozoa</taxon>
        <taxon>Nematoda</taxon>
        <taxon>Enoplea</taxon>
        <taxon>Dorylaimia</taxon>
        <taxon>Trichinellida</taxon>
        <taxon>Trichinellidae</taxon>
        <taxon>Trichinella</taxon>
    </lineage>
</organism>